<dbReference type="Pfam" id="PF07486">
    <property type="entry name" value="Hydrolase_2"/>
    <property type="match status" value="1"/>
</dbReference>
<evidence type="ECO:0000259" key="4">
    <source>
        <dbReference type="Pfam" id="PF07486"/>
    </source>
</evidence>
<name>A0A1H3HCL0_9FIRM</name>
<dbReference type="EMBL" id="FNPG01000008">
    <property type="protein sequence ID" value="SDY13192.1"/>
    <property type="molecule type" value="Genomic_DNA"/>
</dbReference>
<dbReference type="AlphaFoldDB" id="A0A1H3HCL0"/>
<dbReference type="InterPro" id="IPR042047">
    <property type="entry name" value="SleB_dom1"/>
</dbReference>
<dbReference type="InterPro" id="IPR057309">
    <property type="entry name" value="PcsB_CC"/>
</dbReference>
<dbReference type="InterPro" id="IPR011105">
    <property type="entry name" value="Cell_wall_hydrolase_SleB"/>
</dbReference>
<evidence type="ECO:0000256" key="2">
    <source>
        <dbReference type="SAM" id="MobiDB-lite"/>
    </source>
</evidence>
<dbReference type="STRING" id="1122142.SAMN02910414_00829"/>
<evidence type="ECO:0000259" key="5">
    <source>
        <dbReference type="Pfam" id="PF24568"/>
    </source>
</evidence>
<feature type="region of interest" description="Disordered" evidence="2">
    <location>
        <begin position="241"/>
        <end position="269"/>
    </location>
</feature>
<feature type="chain" id="PRO_5010367508" evidence="3">
    <location>
        <begin position="28"/>
        <end position="382"/>
    </location>
</feature>
<sequence>MRKKLITSLLMLSIVCSCNVNVVSINAAGMGSVSKDELIKQKQESDKKAKELEQQKNQHKQQLDGSNNQMAKVSDSIKNTNDKISKVQKDINDTQKKLEKAKEDAKERYEQMKYRIKYIYENSSSNTISELLYAKNMSEFLDKMQFAADIYDFDKKAIEEYKQELSKINGYQEKLKKDQETLRKQQSALKQQESQLNENIKNQQNNLQNAQNAYNSQVNQSKELDKKIKDMEAYEKKLEEERAKEVAKAQQKNPNPQPSGTPITSGPTQVSSSEEVLLGAIIQCEAGGEPYAGKLAVGSVIINRVHSPRFPNSLTGVIYQSGQFTPARSGRLALVLQSGRVDASCMQAAREVLAGKITINCLYFCMNYGGVKGTVIGNQVFY</sequence>
<feature type="compositionally biased region" description="Basic and acidic residues" evidence="2">
    <location>
        <begin position="80"/>
        <end position="105"/>
    </location>
</feature>
<dbReference type="Gene3D" id="1.10.10.2520">
    <property type="entry name" value="Cell wall hydrolase SleB, domain 1"/>
    <property type="match status" value="1"/>
</dbReference>
<dbReference type="Gene3D" id="6.10.250.3150">
    <property type="match status" value="1"/>
</dbReference>
<keyword evidence="1 3" id="KW-0732">Signal</keyword>
<feature type="domain" description="Peptidoglycan hydrolase PcsB coiled-coil" evidence="5">
    <location>
        <begin position="99"/>
        <end position="168"/>
    </location>
</feature>
<feature type="compositionally biased region" description="Polar residues" evidence="2">
    <location>
        <begin position="250"/>
        <end position="269"/>
    </location>
</feature>
<evidence type="ECO:0000256" key="1">
    <source>
        <dbReference type="ARBA" id="ARBA00022729"/>
    </source>
</evidence>
<dbReference type="Pfam" id="PF24568">
    <property type="entry name" value="CC_PcsB"/>
    <property type="match status" value="1"/>
</dbReference>
<keyword evidence="7" id="KW-1185">Reference proteome</keyword>
<dbReference type="RefSeq" id="WP_074716375.1">
    <property type="nucleotide sequence ID" value="NZ_FNPG01000008.1"/>
</dbReference>
<feature type="signal peptide" evidence="3">
    <location>
        <begin position="1"/>
        <end position="27"/>
    </location>
</feature>
<feature type="compositionally biased region" description="Polar residues" evidence="2">
    <location>
        <begin position="63"/>
        <end position="79"/>
    </location>
</feature>
<dbReference type="PROSITE" id="PS51257">
    <property type="entry name" value="PROKAR_LIPOPROTEIN"/>
    <property type="match status" value="1"/>
</dbReference>
<dbReference type="Proteomes" id="UP000183918">
    <property type="component" value="Unassembled WGS sequence"/>
</dbReference>
<organism evidence="6 7">
    <name type="scientific">Lachnobacterium bovis DSM 14045</name>
    <dbReference type="NCBI Taxonomy" id="1122142"/>
    <lineage>
        <taxon>Bacteria</taxon>
        <taxon>Bacillati</taxon>
        <taxon>Bacillota</taxon>
        <taxon>Clostridia</taxon>
        <taxon>Lachnospirales</taxon>
        <taxon>Lachnospiraceae</taxon>
        <taxon>Lachnobacterium</taxon>
    </lineage>
</organism>
<reference evidence="6 7" key="1">
    <citation type="submission" date="2016-10" db="EMBL/GenBank/DDBJ databases">
        <authorList>
            <person name="de Groot N.N."/>
        </authorList>
    </citation>
    <scope>NUCLEOTIDE SEQUENCE [LARGE SCALE GENOMIC DNA]</scope>
    <source>
        <strain evidence="6 7">DSM 14045</strain>
    </source>
</reference>
<proteinExistence type="predicted"/>
<accession>A0A1H3HCL0</accession>
<dbReference type="OrthoDB" id="9785345at2"/>
<dbReference type="GO" id="GO:0016787">
    <property type="term" value="F:hydrolase activity"/>
    <property type="evidence" value="ECO:0007669"/>
    <property type="project" value="UniProtKB-KW"/>
</dbReference>
<evidence type="ECO:0000313" key="6">
    <source>
        <dbReference type="EMBL" id="SDY13192.1"/>
    </source>
</evidence>
<keyword evidence="6" id="KW-0378">Hydrolase</keyword>
<feature type="compositionally biased region" description="Basic and acidic residues" evidence="2">
    <location>
        <begin position="36"/>
        <end position="56"/>
    </location>
</feature>
<feature type="domain" description="Cell wall hydrolase SleB" evidence="4">
    <location>
        <begin position="288"/>
        <end position="382"/>
    </location>
</feature>
<gene>
    <name evidence="6" type="ORF">SAMN02910414_00829</name>
</gene>
<evidence type="ECO:0000256" key="3">
    <source>
        <dbReference type="SAM" id="SignalP"/>
    </source>
</evidence>
<protein>
    <submittedName>
        <fullName evidence="6">N-terminal domain of peptidoglycan hydrolase CwlO-containing protein</fullName>
    </submittedName>
</protein>
<feature type="region of interest" description="Disordered" evidence="2">
    <location>
        <begin position="36"/>
        <end position="105"/>
    </location>
</feature>
<evidence type="ECO:0000313" key="7">
    <source>
        <dbReference type="Proteomes" id="UP000183918"/>
    </source>
</evidence>